<feature type="region of interest" description="Disordered" evidence="1">
    <location>
        <begin position="1265"/>
        <end position="1298"/>
    </location>
</feature>
<organism evidence="4 6">
    <name type="scientific">Synchytrium endobioticum</name>
    <dbReference type="NCBI Taxonomy" id="286115"/>
    <lineage>
        <taxon>Eukaryota</taxon>
        <taxon>Fungi</taxon>
        <taxon>Fungi incertae sedis</taxon>
        <taxon>Chytridiomycota</taxon>
        <taxon>Chytridiomycota incertae sedis</taxon>
        <taxon>Chytridiomycetes</taxon>
        <taxon>Synchytriales</taxon>
        <taxon>Synchytriaceae</taxon>
        <taxon>Synchytrium</taxon>
    </lineage>
</organism>
<dbReference type="PANTHER" id="PTHR13950">
    <property type="entry name" value="RABCONNECTIN-RELATED"/>
    <property type="match status" value="1"/>
</dbReference>
<accession>A0A507DCT1</accession>
<feature type="compositionally biased region" description="Acidic residues" evidence="1">
    <location>
        <begin position="1317"/>
        <end position="1326"/>
    </location>
</feature>
<feature type="compositionally biased region" description="Low complexity" evidence="1">
    <location>
        <begin position="1216"/>
        <end position="1231"/>
    </location>
</feature>
<feature type="region of interest" description="Disordered" evidence="1">
    <location>
        <begin position="1313"/>
        <end position="1334"/>
    </location>
</feature>
<dbReference type="Proteomes" id="UP000320475">
    <property type="component" value="Unassembled WGS sequence"/>
</dbReference>
<protein>
    <recommendedName>
        <fullName evidence="2">RAVE complex protein Rav1 C-terminal domain-containing protein</fullName>
    </recommendedName>
</protein>
<dbReference type="OrthoDB" id="342131at2759"/>
<dbReference type="SUPFAM" id="SSF101908">
    <property type="entry name" value="Putative isomerase YbhE"/>
    <property type="match status" value="1"/>
</dbReference>
<dbReference type="InterPro" id="IPR052208">
    <property type="entry name" value="DmX-like/RAVE_component"/>
</dbReference>
<dbReference type="InterPro" id="IPR022033">
    <property type="entry name" value="Rav1p_C"/>
</dbReference>
<evidence type="ECO:0000313" key="4">
    <source>
        <dbReference type="EMBL" id="TPX49404.1"/>
    </source>
</evidence>
<dbReference type="EMBL" id="QEAM01000034">
    <property type="protein sequence ID" value="TPX49404.1"/>
    <property type="molecule type" value="Genomic_DNA"/>
</dbReference>
<reference evidence="5 6" key="1">
    <citation type="journal article" date="2019" name="Sci. Rep.">
        <title>Comparative genomics of chytrid fungi reveal insights into the obligate biotrophic and pathogenic lifestyle of Synchytrium endobioticum.</title>
        <authorList>
            <person name="van de Vossenberg B.T.L.H."/>
            <person name="Warris S."/>
            <person name="Nguyen H.D.T."/>
            <person name="van Gent-Pelzer M.P.E."/>
            <person name="Joly D.L."/>
            <person name="van de Geest H.C."/>
            <person name="Bonants P.J.M."/>
            <person name="Smith D.S."/>
            <person name="Levesque C.A."/>
            <person name="van der Lee T.A.J."/>
        </authorList>
    </citation>
    <scope>NUCLEOTIDE SEQUENCE [LARGE SCALE GENOMIC DNA]</scope>
    <source>
        <strain evidence="4 6">LEV6574</strain>
        <strain evidence="3 5">MB42</strain>
    </source>
</reference>
<dbReference type="EMBL" id="QEAN01000108">
    <property type="protein sequence ID" value="TPX47956.1"/>
    <property type="molecule type" value="Genomic_DNA"/>
</dbReference>
<evidence type="ECO:0000313" key="3">
    <source>
        <dbReference type="EMBL" id="TPX47956.1"/>
    </source>
</evidence>
<evidence type="ECO:0000313" key="5">
    <source>
        <dbReference type="Proteomes" id="UP000317494"/>
    </source>
</evidence>
<dbReference type="VEuPathDB" id="FungiDB:SeMB42_g03160"/>
<feature type="region of interest" description="Disordered" evidence="1">
    <location>
        <begin position="1214"/>
        <end position="1237"/>
    </location>
</feature>
<sequence length="1436" mass="157565">MGLPAQVIFERPTSQSIQCATYQSLQYIIFASGATVVIADPTLQPIQIIEDSQARASLSLSLDERTGLLAISFGRDIAIYQPETVDQKPVWARVADLLSEGVSTTLSWSHQGTLLGAGCGVTLWSRSSLMAEWAVVFQASVASWVKQAAFAITGFQFATISEYEPFVKVWYRQPDAWDYDYEYLRHPLPATHLEWGPCRLCECGWSNMLLTASLDGVSRIWACPMESFGCVMLGASEQVHPEARSLHWLYAVGTHESVARQLPAQTSLNVVLDAKEQSCVDLGASSYSDLFFQVNANGCVSIHGLTASYKDGRHSVSKVVKEIPRALSSSWVSDGDVVSISRQSEGNATRVLIGYLNHLGCMRVCQLEVNIESKQDISAKFVAGPCASGTHSPAVCLEKHSKLPYVAAMTADGEIVILYKLEGDENTGIVDIVGQLTPSADQAYQYMKWLPTGSYLIVACGTRLEIYGVTNTTCSQIGRVDLPAELNNVTFMHLFTAGSVSSTACNIAVVGSSSSKLYSGTLDLLSPIGPAELSISSTDVSLADSVDVLCTAIDSSEWNVEDTRIVAASANRDVAKLFQYEKGTWRLSCQFATSTDIVHVTASSYGSVAAVVQDKENTRVDVYECQVPASSCHRSGSLSLKRNGAVHVSWVSSAGIDALVVASGANVFLCVKSRSTSIGQWVTIQDDEIAKHANITSLKILPDGVLICGSDAKQILVMNDWAHGDAGTSNIFASIWATSGGLPEYHPHVLMQRLLWNEFDGVKDVVLHVHTIVTKFAETNTPLDTVPLSPDALEVSYQTPRSRRASVAIGRPVSDYTSLLDTGVRLDDDAPTSRSFGENVRLFIELLQAIRLPNISNLDQMRLVAVLETLLELEHRNRALDANGVRFVLAFRLFTFLSKMTPAVRQADLKSNHYVWAFFSDSQDVLIDYVSQTLGGRLLWPDFGAVGMGYWIRNIEQLRRQIEVLARNHYMTKEDKDPVDCAIFYIAARKKNVLLGLWRLASSHPEQPAMLRFLANDFNEERWQKAALKNAFALLGKQRYTYAAAFFLLGDKLQDAVNVCLRHLNDPQLAIVLCRLYEGDESSMLKEVITTHVLPKAYESKDRWMVSMCMTMLGRRTDAFKAVCVPLHELDSSVKGEEDLSTSDPSIVTLYQQLKTSYHLSRTPIPEIPVEVLADFIGRAILAYEHSGCTPLAFNIMMQNAHILVAAKEIPKRQNSTTAKTSSSASPLPKAGSSTAPQSIEKVDAFDWSAPLGTVNTSSVLEWAQPSAPGSTMGGGSNNTASSFLDWGEPSQPPASALDDDYEAFRKSMITESSEPLAEDIDEESLQDGSLTQDESKGCLAPVVSTATLVSHYNIYIWRLAIQMVEPVFTSLCVLRDHSELLSHYKTDALKANFSALLCLVGMPESTQISLVKRRCHELRRPLPLLEWNLNEECGV</sequence>
<evidence type="ECO:0000259" key="2">
    <source>
        <dbReference type="Pfam" id="PF12234"/>
    </source>
</evidence>
<feature type="domain" description="RAVE complex protein Rav1 C-terminal" evidence="2">
    <location>
        <begin position="581"/>
        <end position="1195"/>
    </location>
</feature>
<dbReference type="GO" id="GO:0007035">
    <property type="term" value="P:vacuolar acidification"/>
    <property type="evidence" value="ECO:0007669"/>
    <property type="project" value="TreeGrafter"/>
</dbReference>
<comment type="caution">
    <text evidence="4">The sequence shown here is derived from an EMBL/GenBank/DDBJ whole genome shotgun (WGS) entry which is preliminary data.</text>
</comment>
<dbReference type="STRING" id="286115.A0A507DCT1"/>
<evidence type="ECO:0000313" key="6">
    <source>
        <dbReference type="Proteomes" id="UP000320475"/>
    </source>
</evidence>
<dbReference type="Proteomes" id="UP000317494">
    <property type="component" value="Unassembled WGS sequence"/>
</dbReference>
<keyword evidence="5" id="KW-1185">Reference proteome</keyword>
<gene>
    <name evidence="4" type="ORF">SeLEV6574_g01496</name>
    <name evidence="3" type="ORF">SeMB42_g03160</name>
</gene>
<proteinExistence type="predicted"/>
<dbReference type="Pfam" id="PF12234">
    <property type="entry name" value="Rav1p_C"/>
    <property type="match status" value="1"/>
</dbReference>
<evidence type="ECO:0000256" key="1">
    <source>
        <dbReference type="SAM" id="MobiDB-lite"/>
    </source>
</evidence>
<name>A0A507DCT1_9FUNG</name>
<dbReference type="PANTHER" id="PTHR13950:SF9">
    <property type="entry name" value="RABCONNECTIN-3A"/>
    <property type="match status" value="1"/>
</dbReference>
<dbReference type="GO" id="GO:0043291">
    <property type="term" value="C:RAVE complex"/>
    <property type="evidence" value="ECO:0007669"/>
    <property type="project" value="TreeGrafter"/>
</dbReference>
<dbReference type="SUPFAM" id="SSF50978">
    <property type="entry name" value="WD40 repeat-like"/>
    <property type="match status" value="1"/>
</dbReference>
<dbReference type="InterPro" id="IPR036322">
    <property type="entry name" value="WD40_repeat_dom_sf"/>
</dbReference>